<keyword evidence="4 7" id="KW-1133">Transmembrane helix</keyword>
<evidence type="ECO:0000256" key="7">
    <source>
        <dbReference type="SAM" id="Phobius"/>
    </source>
</evidence>
<evidence type="ECO:0000313" key="11">
    <source>
        <dbReference type="Proteomes" id="UP000464524"/>
    </source>
</evidence>
<reference evidence="10 11" key="1">
    <citation type="submission" date="2019-12" db="EMBL/GenBank/DDBJ databases">
        <title>Genome sequencing and assembly of endphytes of Porphyra tenera.</title>
        <authorList>
            <person name="Park J.M."/>
            <person name="Shin R."/>
            <person name="Jo S.H."/>
        </authorList>
    </citation>
    <scope>NUCLEOTIDE SEQUENCE [LARGE SCALE GENOMIC DNA]</scope>
    <source>
        <strain evidence="10 11">GPM4</strain>
    </source>
</reference>
<dbReference type="KEGG" id="pmes:FX988_03058"/>
<keyword evidence="2 7" id="KW-0812">Transmembrane</keyword>
<dbReference type="InterPro" id="IPR016476">
    <property type="entry name" value="SH3_dom_pro"/>
</dbReference>
<evidence type="ECO:0000256" key="3">
    <source>
        <dbReference type="ARBA" id="ARBA00022729"/>
    </source>
</evidence>
<dbReference type="Pfam" id="PF08239">
    <property type="entry name" value="SH3_3"/>
    <property type="match status" value="1"/>
</dbReference>
<comment type="subcellular location">
    <subcellularLocation>
        <location evidence="1">Membrane</location>
        <topology evidence="1">Single-pass membrane protein</topology>
    </subcellularLocation>
</comment>
<dbReference type="PIRSF" id="PIRSF006158">
    <property type="entry name" value="UCP006158_SH3"/>
    <property type="match status" value="1"/>
</dbReference>
<name>A0A857JNU7_9ALTE</name>
<evidence type="ECO:0000256" key="2">
    <source>
        <dbReference type="ARBA" id="ARBA00022692"/>
    </source>
</evidence>
<feature type="signal peptide" evidence="8">
    <location>
        <begin position="1"/>
        <end position="23"/>
    </location>
</feature>
<evidence type="ECO:0000256" key="1">
    <source>
        <dbReference type="ARBA" id="ARBA00004167"/>
    </source>
</evidence>
<keyword evidence="5 7" id="KW-0472">Membrane</keyword>
<feature type="chain" id="PRO_5032304352" description="SH3b domain-containing protein" evidence="8">
    <location>
        <begin position="24"/>
        <end position="199"/>
    </location>
</feature>
<evidence type="ECO:0000256" key="6">
    <source>
        <dbReference type="SAM" id="Coils"/>
    </source>
</evidence>
<dbReference type="EMBL" id="CP047656">
    <property type="protein sequence ID" value="QHJ12800.1"/>
    <property type="molecule type" value="Genomic_DNA"/>
</dbReference>
<dbReference type="Proteomes" id="UP000464524">
    <property type="component" value="Chromosome"/>
</dbReference>
<dbReference type="GO" id="GO:0016020">
    <property type="term" value="C:membrane"/>
    <property type="evidence" value="ECO:0007669"/>
    <property type="project" value="UniProtKB-SubCell"/>
</dbReference>
<evidence type="ECO:0000313" key="10">
    <source>
        <dbReference type="EMBL" id="QHJ12800.1"/>
    </source>
</evidence>
<dbReference type="SMART" id="SM00287">
    <property type="entry name" value="SH3b"/>
    <property type="match status" value="1"/>
</dbReference>
<sequence>MLKRFLISITCALILSPLSQANAQQSQGETQYISDDLFTFLHSGPGRNYRILGSVVAGTEVKVLQTDSDSNYVEIIDDKDRTGWVDGEFVSPEKSLRELVPGLQQQLADATRSNNAQQGENDNLRQQFSELQAQNNTLTKQLKTLEEQNADFSQKLDAADQTAKMQWFTRGGIVALISLILGVIIAYLPKKRRKSDTWM</sequence>
<dbReference type="Gene3D" id="2.30.30.40">
    <property type="entry name" value="SH3 Domains"/>
    <property type="match status" value="1"/>
</dbReference>
<feature type="domain" description="SH3b" evidence="9">
    <location>
        <begin position="28"/>
        <end position="94"/>
    </location>
</feature>
<organism evidence="10 11">
    <name type="scientific">Paraglaciecola mesophila</name>
    <dbReference type="NCBI Taxonomy" id="197222"/>
    <lineage>
        <taxon>Bacteria</taxon>
        <taxon>Pseudomonadati</taxon>
        <taxon>Pseudomonadota</taxon>
        <taxon>Gammaproteobacteria</taxon>
        <taxon>Alteromonadales</taxon>
        <taxon>Alteromonadaceae</taxon>
        <taxon>Paraglaciecola</taxon>
    </lineage>
</organism>
<dbReference type="NCBIfam" id="TIGR04211">
    <property type="entry name" value="SH3_and_anchor"/>
    <property type="match status" value="1"/>
</dbReference>
<dbReference type="PROSITE" id="PS51781">
    <property type="entry name" value="SH3B"/>
    <property type="match status" value="1"/>
</dbReference>
<dbReference type="Gene3D" id="1.20.5.4090">
    <property type="match status" value="1"/>
</dbReference>
<evidence type="ECO:0000256" key="4">
    <source>
        <dbReference type="ARBA" id="ARBA00022989"/>
    </source>
</evidence>
<gene>
    <name evidence="10" type="ORF">FX988_03058</name>
</gene>
<proteinExistence type="predicted"/>
<dbReference type="AlphaFoldDB" id="A0A857JNU7"/>
<evidence type="ECO:0000256" key="5">
    <source>
        <dbReference type="ARBA" id="ARBA00023136"/>
    </source>
</evidence>
<dbReference type="InterPro" id="IPR003646">
    <property type="entry name" value="SH3-like_bac-type"/>
</dbReference>
<feature type="coiled-coil region" evidence="6">
    <location>
        <begin position="107"/>
        <end position="162"/>
    </location>
</feature>
<keyword evidence="3 8" id="KW-0732">Signal</keyword>
<accession>A0A857JNU7</accession>
<feature type="transmembrane region" description="Helical" evidence="7">
    <location>
        <begin position="167"/>
        <end position="189"/>
    </location>
</feature>
<dbReference type="RefSeq" id="WP_160180970.1">
    <property type="nucleotide sequence ID" value="NZ_CP047656.1"/>
</dbReference>
<keyword evidence="6" id="KW-0175">Coiled coil</keyword>
<protein>
    <recommendedName>
        <fullName evidence="9">SH3b domain-containing protein</fullName>
    </recommendedName>
</protein>
<evidence type="ECO:0000259" key="9">
    <source>
        <dbReference type="PROSITE" id="PS51781"/>
    </source>
</evidence>
<evidence type="ECO:0000256" key="8">
    <source>
        <dbReference type="SAM" id="SignalP"/>
    </source>
</evidence>
<keyword evidence="11" id="KW-1185">Reference proteome</keyword>
<dbReference type="OrthoDB" id="9790951at2"/>